<name>A0AA43QI87_9LECA</name>
<protein>
    <recommendedName>
        <fullName evidence="2">Pyridoxamine 5'-phosphate oxidase N-terminal domain-containing protein</fullName>
    </recommendedName>
</protein>
<gene>
    <name evidence="3" type="ORF">OHK93_006280</name>
</gene>
<keyword evidence="4" id="KW-1185">Reference proteome</keyword>
<sequence length="252" mass="27326">MTQQPLNWEASATATHPQITSSLPSEVETCLKNARFLHLATCDALFPHISLMNYTYLPSTPFHPSPVIIMTTNPSSKKTLNLINNPRVSLLVHDWVSHRPPTRTPDPAREGSPPPEVTRSSLASFLMNMNTTALSSISATINGEARMVAEGSEEERWCKEVHLENNTFGDQAREERGLFGSSPPTSGGDGGTSCFIEGEEVRVVLVGVREGRIADWKGGVKDWKLGSSSAAATVDSSSDPRGRDRVLVNGVT</sequence>
<dbReference type="InterPro" id="IPR011576">
    <property type="entry name" value="Pyridox_Oxase_N"/>
</dbReference>
<dbReference type="Gene3D" id="2.30.110.10">
    <property type="entry name" value="Electron Transport, Fmn-binding Protein, Chain A"/>
    <property type="match status" value="1"/>
</dbReference>
<comment type="caution">
    <text evidence="3">The sequence shown here is derived from an EMBL/GenBank/DDBJ whole genome shotgun (WGS) entry which is preliminary data.</text>
</comment>
<organism evidence="3 4">
    <name type="scientific">Ramalina farinacea</name>
    <dbReference type="NCBI Taxonomy" id="258253"/>
    <lineage>
        <taxon>Eukaryota</taxon>
        <taxon>Fungi</taxon>
        <taxon>Dikarya</taxon>
        <taxon>Ascomycota</taxon>
        <taxon>Pezizomycotina</taxon>
        <taxon>Lecanoromycetes</taxon>
        <taxon>OSLEUM clade</taxon>
        <taxon>Lecanoromycetidae</taxon>
        <taxon>Lecanorales</taxon>
        <taxon>Lecanorineae</taxon>
        <taxon>Ramalinaceae</taxon>
        <taxon>Ramalina</taxon>
    </lineage>
</organism>
<reference evidence="3" key="1">
    <citation type="journal article" date="2023" name="Genome Biol. Evol.">
        <title>First Whole Genome Sequence and Flow Cytometry Genome Size Data for the Lichen-Forming Fungus Ramalina farinacea (Ascomycota).</title>
        <authorList>
            <person name="Llewellyn T."/>
            <person name="Mian S."/>
            <person name="Hill R."/>
            <person name="Leitch I.J."/>
            <person name="Gaya E."/>
        </authorList>
    </citation>
    <scope>NUCLEOTIDE SEQUENCE</scope>
    <source>
        <strain evidence="3">LIQ254RAFAR</strain>
    </source>
</reference>
<feature type="domain" description="Pyridoxamine 5'-phosphate oxidase N-terminal" evidence="2">
    <location>
        <begin position="24"/>
        <end position="157"/>
    </location>
</feature>
<dbReference type="GO" id="GO:0005634">
    <property type="term" value="C:nucleus"/>
    <property type="evidence" value="ECO:0007669"/>
    <property type="project" value="TreeGrafter"/>
</dbReference>
<evidence type="ECO:0000313" key="4">
    <source>
        <dbReference type="Proteomes" id="UP001161017"/>
    </source>
</evidence>
<dbReference type="EMBL" id="JAPUFD010000004">
    <property type="protein sequence ID" value="MDI1487018.1"/>
    <property type="molecule type" value="Genomic_DNA"/>
</dbReference>
<evidence type="ECO:0000256" key="1">
    <source>
        <dbReference type="SAM" id="MobiDB-lite"/>
    </source>
</evidence>
<dbReference type="InterPro" id="IPR052841">
    <property type="entry name" value="PMP_oxidase-like"/>
</dbReference>
<dbReference type="InterPro" id="IPR012349">
    <property type="entry name" value="Split_barrel_FMN-bd"/>
</dbReference>
<dbReference type="AlphaFoldDB" id="A0AA43QI87"/>
<dbReference type="GO" id="GO:0005737">
    <property type="term" value="C:cytoplasm"/>
    <property type="evidence" value="ECO:0007669"/>
    <property type="project" value="TreeGrafter"/>
</dbReference>
<dbReference type="PANTHER" id="PTHR28040">
    <property type="entry name" value="PYRIDOXAMINE 5'-PHOSPHATE OXIDASE YLR456W HOMOLOG-RELATED"/>
    <property type="match status" value="1"/>
</dbReference>
<dbReference type="Proteomes" id="UP001161017">
    <property type="component" value="Unassembled WGS sequence"/>
</dbReference>
<feature type="region of interest" description="Disordered" evidence="1">
    <location>
        <begin position="97"/>
        <end position="118"/>
    </location>
</feature>
<evidence type="ECO:0000313" key="3">
    <source>
        <dbReference type="EMBL" id="MDI1487018.1"/>
    </source>
</evidence>
<dbReference type="PANTHER" id="PTHR28040:SF1">
    <property type="entry name" value="PYRIDOXAMINE 5'-PHOSPHATE OXIDASE YLR456W HOMOLOG-RELATED"/>
    <property type="match status" value="1"/>
</dbReference>
<dbReference type="Pfam" id="PF01243">
    <property type="entry name" value="PNPOx_N"/>
    <property type="match status" value="1"/>
</dbReference>
<accession>A0AA43QI87</accession>
<evidence type="ECO:0000259" key="2">
    <source>
        <dbReference type="Pfam" id="PF01243"/>
    </source>
</evidence>
<proteinExistence type="predicted"/>
<dbReference type="SUPFAM" id="SSF50475">
    <property type="entry name" value="FMN-binding split barrel"/>
    <property type="match status" value="1"/>
</dbReference>